<protein>
    <submittedName>
        <fullName evidence="1">4Fe-4S dicluster domain-containing protein</fullName>
    </submittedName>
</protein>
<accession>A0ACD1ACK9</accession>
<organism evidence="1 2">
    <name type="scientific">Anoxybacterium hadale</name>
    <dbReference type="NCBI Taxonomy" id="3408580"/>
    <lineage>
        <taxon>Bacteria</taxon>
        <taxon>Bacillati</taxon>
        <taxon>Bacillota</taxon>
        <taxon>Clostridia</taxon>
        <taxon>Peptostreptococcales</taxon>
        <taxon>Anaerovoracaceae</taxon>
        <taxon>Anoxybacterium</taxon>
    </lineage>
</organism>
<keyword evidence="2" id="KW-1185">Reference proteome</keyword>
<dbReference type="Proteomes" id="UP000594014">
    <property type="component" value="Chromosome"/>
</dbReference>
<evidence type="ECO:0000313" key="1">
    <source>
        <dbReference type="EMBL" id="QOX64008.1"/>
    </source>
</evidence>
<proteinExistence type="predicted"/>
<evidence type="ECO:0000313" key="2">
    <source>
        <dbReference type="Proteomes" id="UP000594014"/>
    </source>
</evidence>
<sequence>MKNIKIKIDNIEVIVPEGTTILEAAKKVNINIPHLCYHPDQAIKANCRLCVVDVSGSRKLTAACSSFVYEGMEVHTNTKKVRDMQKGILELILANHDQDCLKCLRNGNCELQALCQRFNISKTNLVDTVDALPLDDTNPSLIRDSAKCVKCNRCVDACQKVQEVHVLTHSHRSVHYNITPAYEMPLEQTFCVFCGQCAAVCPVGAIVEKDDTAKVWDAIYDPKKHVIVQVAPAVRVALGDAFNLPKGTIVTGKMVAALRRLGFDKIFDTNFTADLTIMEEGNELIQRLTKGGTLPMITSCSPGWINFIEGRYDHLLAHLSSCKSPQQMFGALSKSYYPEMAGMDPKNVYTVSIMPCTAKKYEAQRPEMMTNGVAEVDAVLTTRELARMIQSAGIDFVALEEDQFDNPFGIGTGAGAIFGATGGVMEAALRTAYEVITGKGLPSLNFTEVRGLSGIKESIVLIDDMELKVAVAHGLGNAKILLKQIEKGESPYAFIEIMACPGGCIGGGGQPIKSTRDVKEKRIEAIYKIDEDLPLRKSHKNPDILKLYDNYLGEPLGHKSHQLLHTHYHSRGMKYNFSELPNHK</sequence>
<gene>
    <name evidence="1" type="ORF">FRZ06_12025</name>
</gene>
<name>A0ACD1ACK9_9FIRM</name>
<reference evidence="1" key="1">
    <citation type="submission" date="2019-08" db="EMBL/GenBank/DDBJ databases">
        <title>Genome sequence of Clostridiales bacterium MT110.</title>
        <authorList>
            <person name="Cao J."/>
        </authorList>
    </citation>
    <scope>NUCLEOTIDE SEQUENCE</scope>
    <source>
        <strain evidence="1">MT110</strain>
    </source>
</reference>
<dbReference type="EMBL" id="CP042469">
    <property type="protein sequence ID" value="QOX64008.1"/>
    <property type="molecule type" value="Genomic_DNA"/>
</dbReference>